<comment type="caution">
    <text evidence="1">The sequence shown here is derived from an EMBL/GenBank/DDBJ whole genome shotgun (WGS) entry which is preliminary data.</text>
</comment>
<dbReference type="Proteomes" id="UP000828048">
    <property type="component" value="Chromosome 10"/>
</dbReference>
<gene>
    <name evidence="1" type="ORF">Vadar_006142</name>
</gene>
<keyword evidence="2" id="KW-1185">Reference proteome</keyword>
<accession>A0ACB7XFV3</accession>
<evidence type="ECO:0000313" key="1">
    <source>
        <dbReference type="EMBL" id="KAH7839601.1"/>
    </source>
</evidence>
<sequence length="227" mass="25821">MVKLTIVGRVSDGLPVAQGPRYVNEGDDDISSYMRQAEFILEEISRSGSLAPSKMIIPVDHHCFHYMVENGVCVITLCDSSYPRKLAFCYLQDLVREFEKFDESFIKKITKPYSFVRFDGIIGNIRRQYTDTRTQSNLAKLNANRRQDLDVITQDLSTIVERRLQLDTLARVEKAMVAPQIVSPVWCSPSLEEIALKWTPIAVITLVGLVLLWSRLILTDGYTLVAF</sequence>
<proteinExistence type="predicted"/>
<protein>
    <submittedName>
        <fullName evidence="1">Uncharacterized protein</fullName>
    </submittedName>
</protein>
<organism evidence="1 2">
    <name type="scientific">Vaccinium darrowii</name>
    <dbReference type="NCBI Taxonomy" id="229202"/>
    <lineage>
        <taxon>Eukaryota</taxon>
        <taxon>Viridiplantae</taxon>
        <taxon>Streptophyta</taxon>
        <taxon>Embryophyta</taxon>
        <taxon>Tracheophyta</taxon>
        <taxon>Spermatophyta</taxon>
        <taxon>Magnoliopsida</taxon>
        <taxon>eudicotyledons</taxon>
        <taxon>Gunneridae</taxon>
        <taxon>Pentapetalae</taxon>
        <taxon>asterids</taxon>
        <taxon>Ericales</taxon>
        <taxon>Ericaceae</taxon>
        <taxon>Vaccinioideae</taxon>
        <taxon>Vaccinieae</taxon>
        <taxon>Vaccinium</taxon>
    </lineage>
</organism>
<dbReference type="EMBL" id="CM037160">
    <property type="protein sequence ID" value="KAH7839601.1"/>
    <property type="molecule type" value="Genomic_DNA"/>
</dbReference>
<name>A0ACB7XFV3_9ERIC</name>
<evidence type="ECO:0000313" key="2">
    <source>
        <dbReference type="Proteomes" id="UP000828048"/>
    </source>
</evidence>
<reference evidence="1 2" key="1">
    <citation type="journal article" date="2021" name="Hortic Res">
        <title>High-quality reference genome and annotation aids understanding of berry development for evergreen blueberry (Vaccinium darrowii).</title>
        <authorList>
            <person name="Yu J."/>
            <person name="Hulse-Kemp A.M."/>
            <person name="Babiker E."/>
            <person name="Staton M."/>
        </authorList>
    </citation>
    <scope>NUCLEOTIDE SEQUENCE [LARGE SCALE GENOMIC DNA]</scope>
    <source>
        <strain evidence="2">cv. NJ 8807/NJ 8810</strain>
        <tissue evidence="1">Young leaf</tissue>
    </source>
</reference>